<dbReference type="EMBL" id="CP032869">
    <property type="protein sequence ID" value="AYL95677.1"/>
    <property type="molecule type" value="Genomic_DNA"/>
</dbReference>
<dbReference type="AlphaFoldDB" id="A0A494VKJ3"/>
<dbReference type="OrthoDB" id="791919at2"/>
<reference evidence="1 2" key="1">
    <citation type="submission" date="2018-10" db="EMBL/GenBank/DDBJ databases">
        <title>Genome sequencing of Mucilaginibacter sp. HYN0043.</title>
        <authorList>
            <person name="Kim M."/>
            <person name="Yi H."/>
        </authorList>
    </citation>
    <scope>NUCLEOTIDE SEQUENCE [LARGE SCALE GENOMIC DNA]</scope>
    <source>
        <strain evidence="1 2">HYN0043</strain>
    </source>
</reference>
<gene>
    <name evidence="1" type="ORF">HYN43_010425</name>
</gene>
<keyword evidence="2" id="KW-1185">Reference proteome</keyword>
<evidence type="ECO:0000313" key="2">
    <source>
        <dbReference type="Proteomes" id="UP000270046"/>
    </source>
</evidence>
<proteinExistence type="predicted"/>
<name>A0A494VKJ3_9SPHI</name>
<evidence type="ECO:0000313" key="1">
    <source>
        <dbReference type="EMBL" id="AYL95677.1"/>
    </source>
</evidence>
<sequence>MFSYSNTLNMKIHHNSSVSGLLSLVLSAIICLSPSFGWSQSLKAGSVEYLKQSNGIGNLLLGSSITELPSQNLSYLDGDSSMDPDSCLKYQYHDENLLALGDSLSLDAIGLRTYRDKIVNIYLFFKIKDAYKVLSNFLDAYGPFTSRPDAYADIYNWDTSRLSLTLRYEVKADLGVAIFTSKELENVIAADKTNRIAKASTQSLSALY</sequence>
<organism evidence="1 2">
    <name type="scientific">Mucilaginibacter celer</name>
    <dbReference type="NCBI Taxonomy" id="2305508"/>
    <lineage>
        <taxon>Bacteria</taxon>
        <taxon>Pseudomonadati</taxon>
        <taxon>Bacteroidota</taxon>
        <taxon>Sphingobacteriia</taxon>
        <taxon>Sphingobacteriales</taxon>
        <taxon>Sphingobacteriaceae</taxon>
        <taxon>Mucilaginibacter</taxon>
    </lineage>
</organism>
<dbReference type="KEGG" id="muh:HYN43_010425"/>
<accession>A0A494VKJ3</accession>
<dbReference type="Proteomes" id="UP000270046">
    <property type="component" value="Chromosome"/>
</dbReference>
<protein>
    <submittedName>
        <fullName evidence="1">Uncharacterized protein</fullName>
    </submittedName>
</protein>